<evidence type="ECO:0000259" key="5">
    <source>
        <dbReference type="PROSITE" id="PS50011"/>
    </source>
</evidence>
<name>A0A3Q3BH44_KRYMA</name>
<evidence type="ECO:0000256" key="3">
    <source>
        <dbReference type="ARBA" id="ARBA00022840"/>
    </source>
</evidence>
<evidence type="ECO:0000256" key="1">
    <source>
        <dbReference type="ARBA" id="ARBA00012513"/>
    </source>
</evidence>
<dbReference type="InterPro" id="IPR051931">
    <property type="entry name" value="PAK3-like"/>
</dbReference>
<organism evidence="6 7">
    <name type="scientific">Kryptolebias marmoratus</name>
    <name type="common">Mangrove killifish</name>
    <name type="synonym">Rivulus marmoratus</name>
    <dbReference type="NCBI Taxonomy" id="37003"/>
    <lineage>
        <taxon>Eukaryota</taxon>
        <taxon>Metazoa</taxon>
        <taxon>Chordata</taxon>
        <taxon>Craniata</taxon>
        <taxon>Vertebrata</taxon>
        <taxon>Euteleostomi</taxon>
        <taxon>Actinopterygii</taxon>
        <taxon>Neopterygii</taxon>
        <taxon>Teleostei</taxon>
        <taxon>Neoteleostei</taxon>
        <taxon>Acanthomorphata</taxon>
        <taxon>Ovalentaria</taxon>
        <taxon>Atherinomorphae</taxon>
        <taxon>Cyprinodontiformes</taxon>
        <taxon>Rivulidae</taxon>
        <taxon>Kryptolebias</taxon>
    </lineage>
</organism>
<dbReference type="Pfam" id="PF00069">
    <property type="entry name" value="Pkinase"/>
    <property type="match status" value="1"/>
</dbReference>
<reference evidence="6" key="1">
    <citation type="submission" date="2025-08" db="UniProtKB">
        <authorList>
            <consortium name="Ensembl"/>
        </authorList>
    </citation>
    <scope>IDENTIFICATION</scope>
</reference>
<reference evidence="6" key="2">
    <citation type="submission" date="2025-09" db="UniProtKB">
        <authorList>
            <consortium name="Ensembl"/>
        </authorList>
    </citation>
    <scope>IDENTIFICATION</scope>
</reference>
<dbReference type="GO" id="GO:0004674">
    <property type="term" value="F:protein serine/threonine kinase activity"/>
    <property type="evidence" value="ECO:0007669"/>
    <property type="project" value="UniProtKB-EC"/>
</dbReference>
<dbReference type="Proteomes" id="UP000264800">
    <property type="component" value="Unplaced"/>
</dbReference>
<dbReference type="Gene3D" id="1.10.510.10">
    <property type="entry name" value="Transferase(Phosphotransferase) domain 1"/>
    <property type="match status" value="1"/>
</dbReference>
<dbReference type="GO" id="GO:0005524">
    <property type="term" value="F:ATP binding"/>
    <property type="evidence" value="ECO:0007669"/>
    <property type="project" value="UniProtKB-UniRule"/>
</dbReference>
<dbReference type="PANTHER" id="PTHR45832:SF3">
    <property type="entry name" value="NON-SPECIFIC SERINE_THREONINE PROTEIN KINASE"/>
    <property type="match status" value="1"/>
</dbReference>
<feature type="binding site" evidence="4">
    <location>
        <position position="41"/>
    </location>
    <ligand>
        <name>ATP</name>
        <dbReference type="ChEBI" id="CHEBI:30616"/>
    </ligand>
</feature>
<dbReference type="SMART" id="SM00220">
    <property type="entry name" value="S_TKc"/>
    <property type="match status" value="1"/>
</dbReference>
<dbReference type="PROSITE" id="PS00107">
    <property type="entry name" value="PROTEIN_KINASE_ATP"/>
    <property type="match status" value="1"/>
</dbReference>
<dbReference type="InterPro" id="IPR000719">
    <property type="entry name" value="Prot_kinase_dom"/>
</dbReference>
<dbReference type="GeneTree" id="ENSGT00940000156528"/>
<dbReference type="AlphaFoldDB" id="A0A3Q3BH44"/>
<dbReference type="InterPro" id="IPR017441">
    <property type="entry name" value="Protein_kinase_ATP_BS"/>
</dbReference>
<evidence type="ECO:0000256" key="4">
    <source>
        <dbReference type="PROSITE-ProRule" id="PRU10141"/>
    </source>
</evidence>
<keyword evidence="2 4" id="KW-0547">Nucleotide-binding</keyword>
<feature type="domain" description="Protein kinase" evidence="5">
    <location>
        <begin position="12"/>
        <end position="150"/>
    </location>
</feature>
<keyword evidence="7" id="KW-1185">Reference proteome</keyword>
<dbReference type="SUPFAM" id="SSF56112">
    <property type="entry name" value="Protein kinase-like (PK-like)"/>
    <property type="match status" value="1"/>
</dbReference>
<dbReference type="PROSITE" id="PS50011">
    <property type="entry name" value="PROTEIN_KINASE_DOM"/>
    <property type="match status" value="1"/>
</dbReference>
<sequence>MVVDPGDPRTILENFVKIGEGSTGVVCIARERHTGRQVAVKMMDLRKQQRRELDYQHMNVVEMFRSALVEDELWVIMEYLQGGALTHIIAVRVLFRLNEEQIATVSEGVLQALTYLHSQGVIHRDIKSDSILLTLDGRVRHPCPRSFRFS</sequence>
<dbReference type="OMA" id="SIRICKI"/>
<accession>A0A3Q3BH44</accession>
<proteinExistence type="predicted"/>
<dbReference type="STRING" id="37003.ENSKMAP00000028726"/>
<dbReference type="EC" id="2.7.11.1" evidence="1"/>
<keyword evidence="3 4" id="KW-0067">ATP-binding</keyword>
<dbReference type="PANTHER" id="PTHR45832">
    <property type="entry name" value="SERINE/THREONINE-PROTEIN KINASE SAMKA-RELATED-RELATED"/>
    <property type="match status" value="1"/>
</dbReference>
<dbReference type="Ensembl" id="ENSKMAT00000029086.1">
    <property type="protein sequence ID" value="ENSKMAP00000028726.1"/>
    <property type="gene ID" value="ENSKMAG00000021295.1"/>
</dbReference>
<evidence type="ECO:0000256" key="2">
    <source>
        <dbReference type="ARBA" id="ARBA00022741"/>
    </source>
</evidence>
<dbReference type="InterPro" id="IPR011009">
    <property type="entry name" value="Kinase-like_dom_sf"/>
</dbReference>
<evidence type="ECO:0000313" key="7">
    <source>
        <dbReference type="Proteomes" id="UP000264800"/>
    </source>
</evidence>
<dbReference type="Gene3D" id="3.30.200.20">
    <property type="entry name" value="Phosphorylase Kinase, domain 1"/>
    <property type="match status" value="1"/>
</dbReference>
<evidence type="ECO:0000313" key="6">
    <source>
        <dbReference type="Ensembl" id="ENSKMAP00000028726.1"/>
    </source>
</evidence>
<protein>
    <recommendedName>
        <fullName evidence="1">non-specific serine/threonine protein kinase</fullName>
        <ecNumber evidence="1">2.7.11.1</ecNumber>
    </recommendedName>
</protein>